<accession>A0AAD2K6W5</accession>
<dbReference type="EMBL" id="CAVNYO010000455">
    <property type="protein sequence ID" value="CAK5282565.1"/>
    <property type="molecule type" value="Genomic_DNA"/>
</dbReference>
<feature type="region of interest" description="Disordered" evidence="1">
    <location>
        <begin position="1"/>
        <end position="41"/>
    </location>
</feature>
<comment type="caution">
    <text evidence="2">The sequence shown here is derived from an EMBL/GenBank/DDBJ whole genome shotgun (WGS) entry which is preliminary data.</text>
</comment>
<name>A0AAD2K6W5_9AGAR</name>
<evidence type="ECO:0000313" key="3">
    <source>
        <dbReference type="Proteomes" id="UP001295794"/>
    </source>
</evidence>
<evidence type="ECO:0000313" key="2">
    <source>
        <dbReference type="EMBL" id="CAK5282565.1"/>
    </source>
</evidence>
<dbReference type="AlphaFoldDB" id="A0AAD2K6W5"/>
<dbReference type="Proteomes" id="UP001295794">
    <property type="component" value="Unassembled WGS sequence"/>
</dbReference>
<gene>
    <name evidence="2" type="ORF">MYCIT1_LOCUS34399</name>
</gene>
<protein>
    <submittedName>
        <fullName evidence="2">Uncharacterized protein</fullName>
    </submittedName>
</protein>
<evidence type="ECO:0000256" key="1">
    <source>
        <dbReference type="SAM" id="MobiDB-lite"/>
    </source>
</evidence>
<sequence length="223" mass="23588">MPSRGHALSSSHHDARAENPPVMLAATQQVSYPIAGPSQPYPELPPGSFAPHNNTTNSGLPFAMATAQPGPVAPPADPNSPEAFKQNLEMIQQQVLRVRSMARQTLDGINNAYQLGRTPAQTEADIATLKQATELLFDMLRQTGVGALPLLPPPPPSDDGSVPPAPPEEQLLVQTNRGLSATYDQLKRLQDAATIGMNLLGQGQTYGAVAGASHAQMLAQGHR</sequence>
<keyword evidence="3" id="KW-1185">Reference proteome</keyword>
<organism evidence="2 3">
    <name type="scientific">Mycena citricolor</name>
    <dbReference type="NCBI Taxonomy" id="2018698"/>
    <lineage>
        <taxon>Eukaryota</taxon>
        <taxon>Fungi</taxon>
        <taxon>Dikarya</taxon>
        <taxon>Basidiomycota</taxon>
        <taxon>Agaricomycotina</taxon>
        <taxon>Agaricomycetes</taxon>
        <taxon>Agaricomycetidae</taxon>
        <taxon>Agaricales</taxon>
        <taxon>Marasmiineae</taxon>
        <taxon>Mycenaceae</taxon>
        <taxon>Mycena</taxon>
    </lineage>
</organism>
<reference evidence="2" key="1">
    <citation type="submission" date="2023-11" db="EMBL/GenBank/DDBJ databases">
        <authorList>
            <person name="De Vega J J."/>
            <person name="De Vega J J."/>
        </authorList>
    </citation>
    <scope>NUCLEOTIDE SEQUENCE</scope>
</reference>
<proteinExistence type="predicted"/>